<dbReference type="SUPFAM" id="SSF161098">
    <property type="entry name" value="MetI-like"/>
    <property type="match status" value="1"/>
</dbReference>
<dbReference type="PROSITE" id="PS50928">
    <property type="entry name" value="ABC_TM1"/>
    <property type="match status" value="1"/>
</dbReference>
<keyword evidence="2 7" id="KW-0813">Transport</keyword>
<keyword evidence="4 7" id="KW-0812">Transmembrane</keyword>
<dbReference type="Pfam" id="PF12911">
    <property type="entry name" value="OppC_N"/>
    <property type="match status" value="1"/>
</dbReference>
<evidence type="ECO:0000256" key="8">
    <source>
        <dbReference type="SAM" id="MobiDB-lite"/>
    </source>
</evidence>
<dbReference type="RefSeq" id="WP_162451969.1">
    <property type="nucleotide sequence ID" value="NZ_WLZY01000007.1"/>
</dbReference>
<comment type="subcellular location">
    <subcellularLocation>
        <location evidence="1 7">Cell membrane</location>
        <topology evidence="1 7">Multi-pass membrane protein</topology>
    </subcellularLocation>
</comment>
<gene>
    <name evidence="10" type="ORF">F7O44_19510</name>
</gene>
<feature type="transmembrane region" description="Helical" evidence="7">
    <location>
        <begin position="242"/>
        <end position="261"/>
    </location>
</feature>
<dbReference type="Proteomes" id="UP000460435">
    <property type="component" value="Unassembled WGS sequence"/>
</dbReference>
<feature type="transmembrane region" description="Helical" evidence="7">
    <location>
        <begin position="216"/>
        <end position="236"/>
    </location>
</feature>
<keyword evidence="6 7" id="KW-0472">Membrane</keyword>
<dbReference type="InterPro" id="IPR050366">
    <property type="entry name" value="BP-dependent_transpt_permease"/>
</dbReference>
<dbReference type="PANTHER" id="PTHR43386">
    <property type="entry name" value="OLIGOPEPTIDE TRANSPORT SYSTEM PERMEASE PROTEIN APPC"/>
    <property type="match status" value="1"/>
</dbReference>
<feature type="transmembrane region" description="Helical" evidence="7">
    <location>
        <begin position="104"/>
        <end position="129"/>
    </location>
</feature>
<dbReference type="InterPro" id="IPR025966">
    <property type="entry name" value="OppC_N"/>
</dbReference>
<accession>A0A7K3M7G5</accession>
<dbReference type="GO" id="GO:0005886">
    <property type="term" value="C:plasma membrane"/>
    <property type="evidence" value="ECO:0007669"/>
    <property type="project" value="UniProtKB-SubCell"/>
</dbReference>
<evidence type="ECO:0000256" key="7">
    <source>
        <dbReference type="RuleBase" id="RU363032"/>
    </source>
</evidence>
<comment type="caution">
    <text evidence="10">The sequence shown here is derived from an EMBL/GenBank/DDBJ whole genome shotgun (WGS) entry which is preliminary data.</text>
</comment>
<keyword evidence="5 7" id="KW-1133">Transmembrane helix</keyword>
<feature type="transmembrane region" description="Helical" evidence="7">
    <location>
        <begin position="141"/>
        <end position="160"/>
    </location>
</feature>
<sequence length="304" mass="32981">MTEAQSQDRAASQETAQTGGGHIDSASLWGDAWKQLRRNPFFVISALLVVLFVVMAIAPQLFTGTDPRSCDLSRSLERPSADHWFGFDLQGCDYYARVIYGARASIAIGLAVMFLSAFVAVVLGLVAGYYGKVQDAIISRFADLVFALPFLLGAIVFLSVIERRAIPQVAGVLIVFSWPIMTRIMRSSVMSAKNADYVSAAKVLGGSDYRIMRKHILPNSLAPLVVYSTVFVGLIIAAEASLTFLGVGLQLPSISWGLQLAGARARIMTDPHLLFFPGVFVALTVFAFVLMGDALRDALDPKLR</sequence>
<keyword evidence="3" id="KW-1003">Cell membrane</keyword>
<evidence type="ECO:0000256" key="4">
    <source>
        <dbReference type="ARBA" id="ARBA00022692"/>
    </source>
</evidence>
<evidence type="ECO:0000256" key="5">
    <source>
        <dbReference type="ARBA" id="ARBA00022989"/>
    </source>
</evidence>
<feature type="transmembrane region" description="Helical" evidence="7">
    <location>
        <begin position="273"/>
        <end position="292"/>
    </location>
</feature>
<reference evidence="10 11" key="1">
    <citation type="submission" date="2019-11" db="EMBL/GenBank/DDBJ databases">
        <authorList>
            <person name="Li X.-J."/>
            <person name="Feng X.-M."/>
        </authorList>
    </citation>
    <scope>NUCLEOTIDE SEQUENCE [LARGE SCALE GENOMIC DNA]</scope>
    <source>
        <strain evidence="10 11">XMNu-373</strain>
    </source>
</reference>
<dbReference type="Pfam" id="PF00528">
    <property type="entry name" value="BPD_transp_1"/>
    <property type="match status" value="1"/>
</dbReference>
<evidence type="ECO:0000259" key="9">
    <source>
        <dbReference type="PROSITE" id="PS50928"/>
    </source>
</evidence>
<dbReference type="InterPro" id="IPR035906">
    <property type="entry name" value="MetI-like_sf"/>
</dbReference>
<dbReference type="EMBL" id="WLZY01000007">
    <property type="protein sequence ID" value="NDL59261.1"/>
    <property type="molecule type" value="Genomic_DNA"/>
</dbReference>
<organism evidence="10 11">
    <name type="scientific">Phytoactinopolyspora mesophila</name>
    <dbReference type="NCBI Taxonomy" id="2650750"/>
    <lineage>
        <taxon>Bacteria</taxon>
        <taxon>Bacillati</taxon>
        <taxon>Actinomycetota</taxon>
        <taxon>Actinomycetes</taxon>
        <taxon>Jiangellales</taxon>
        <taxon>Jiangellaceae</taxon>
        <taxon>Phytoactinopolyspora</taxon>
    </lineage>
</organism>
<feature type="transmembrane region" description="Helical" evidence="7">
    <location>
        <begin position="166"/>
        <end position="185"/>
    </location>
</feature>
<evidence type="ECO:0000256" key="1">
    <source>
        <dbReference type="ARBA" id="ARBA00004651"/>
    </source>
</evidence>
<evidence type="ECO:0000256" key="6">
    <source>
        <dbReference type="ARBA" id="ARBA00023136"/>
    </source>
</evidence>
<feature type="region of interest" description="Disordered" evidence="8">
    <location>
        <begin position="1"/>
        <end position="22"/>
    </location>
</feature>
<dbReference type="CDD" id="cd06261">
    <property type="entry name" value="TM_PBP2"/>
    <property type="match status" value="1"/>
</dbReference>
<proteinExistence type="inferred from homology"/>
<evidence type="ECO:0000256" key="2">
    <source>
        <dbReference type="ARBA" id="ARBA00022448"/>
    </source>
</evidence>
<dbReference type="AlphaFoldDB" id="A0A7K3M7G5"/>
<dbReference type="Gene3D" id="1.10.3720.10">
    <property type="entry name" value="MetI-like"/>
    <property type="match status" value="1"/>
</dbReference>
<evidence type="ECO:0000256" key="3">
    <source>
        <dbReference type="ARBA" id="ARBA00022475"/>
    </source>
</evidence>
<feature type="domain" description="ABC transmembrane type-1" evidence="9">
    <location>
        <begin position="102"/>
        <end position="292"/>
    </location>
</feature>
<keyword evidence="11" id="KW-1185">Reference proteome</keyword>
<evidence type="ECO:0000313" key="11">
    <source>
        <dbReference type="Proteomes" id="UP000460435"/>
    </source>
</evidence>
<dbReference type="GO" id="GO:0055085">
    <property type="term" value="P:transmembrane transport"/>
    <property type="evidence" value="ECO:0007669"/>
    <property type="project" value="InterPro"/>
</dbReference>
<evidence type="ECO:0000313" key="10">
    <source>
        <dbReference type="EMBL" id="NDL59261.1"/>
    </source>
</evidence>
<comment type="similarity">
    <text evidence="7">Belongs to the binding-protein-dependent transport system permease family.</text>
</comment>
<feature type="compositionally biased region" description="Polar residues" evidence="8">
    <location>
        <begin position="1"/>
        <end position="17"/>
    </location>
</feature>
<dbReference type="PANTHER" id="PTHR43386:SF6">
    <property type="entry name" value="ABC TRANSPORTER PERMEASE PROTEIN"/>
    <property type="match status" value="1"/>
</dbReference>
<name>A0A7K3M7G5_9ACTN</name>
<feature type="transmembrane region" description="Helical" evidence="7">
    <location>
        <begin position="41"/>
        <end position="62"/>
    </location>
</feature>
<dbReference type="InterPro" id="IPR000515">
    <property type="entry name" value="MetI-like"/>
</dbReference>
<protein>
    <submittedName>
        <fullName evidence="10">ABC transporter permease subunit</fullName>
    </submittedName>
</protein>